<dbReference type="InterPro" id="IPR051328">
    <property type="entry name" value="T7SS_ABC-Transporter"/>
</dbReference>
<dbReference type="InterPro" id="IPR017500">
    <property type="entry name" value="Phage_infect_YhgE_N"/>
</dbReference>
<feature type="transmembrane region" description="Helical" evidence="6">
    <location>
        <begin position="635"/>
        <end position="652"/>
    </location>
</feature>
<dbReference type="EMBL" id="NUEQ01000014">
    <property type="protein sequence ID" value="PEJ34268.1"/>
    <property type="molecule type" value="Genomic_DNA"/>
</dbReference>
<dbReference type="NCBIfam" id="TIGR03062">
    <property type="entry name" value="pip_yhgE_Cterm"/>
    <property type="match status" value="1"/>
</dbReference>
<reference evidence="8 11" key="2">
    <citation type="submission" date="2018-07" db="EMBL/GenBank/DDBJ databases">
        <title>The molecular basis for the intramolecular migration of carboxyl group in the catabolism of para-hydroxybenzoate via gentisate.</title>
        <authorList>
            <person name="Zhao H."/>
            <person name="Xu Y."/>
            <person name="Lin S."/>
            <person name="Spain J.C."/>
            <person name="Zhou N.-Y."/>
        </authorList>
    </citation>
    <scope>NUCLEOTIDE SEQUENCE [LARGE SCALE GENOMIC DNA]</scope>
    <source>
        <strain evidence="8 11">PHB-7a</strain>
    </source>
</reference>
<evidence type="ECO:0000313" key="8">
    <source>
        <dbReference type="EMBL" id="AXN38094.1"/>
    </source>
</evidence>
<name>A0AAX0S4E9_9BACI</name>
<evidence type="ECO:0000256" key="6">
    <source>
        <dbReference type="SAM" id="Phobius"/>
    </source>
</evidence>
<proteinExistence type="predicted"/>
<dbReference type="Proteomes" id="UP000220106">
    <property type="component" value="Unassembled WGS sequence"/>
</dbReference>
<dbReference type="NCBIfam" id="TIGR03061">
    <property type="entry name" value="pip_yhgE_Nterm"/>
    <property type="match status" value="1"/>
</dbReference>
<feature type="region of interest" description="Disordered" evidence="5">
    <location>
        <begin position="222"/>
        <end position="243"/>
    </location>
</feature>
<dbReference type="EMBL" id="CP030926">
    <property type="protein sequence ID" value="AXN38094.1"/>
    <property type="molecule type" value="Genomic_DNA"/>
</dbReference>
<organism evidence="9 10">
    <name type="scientific">Peribacillus butanolivorans</name>
    <dbReference type="NCBI Taxonomy" id="421767"/>
    <lineage>
        <taxon>Bacteria</taxon>
        <taxon>Bacillati</taxon>
        <taxon>Bacillota</taxon>
        <taxon>Bacilli</taxon>
        <taxon>Bacillales</taxon>
        <taxon>Bacillaceae</taxon>
        <taxon>Peribacillus</taxon>
    </lineage>
</organism>
<evidence type="ECO:0000313" key="9">
    <source>
        <dbReference type="EMBL" id="PEJ34268.1"/>
    </source>
</evidence>
<evidence type="ECO:0000313" key="10">
    <source>
        <dbReference type="Proteomes" id="UP000220106"/>
    </source>
</evidence>
<dbReference type="KEGG" id="pbut:DTO10_06375"/>
<dbReference type="GO" id="GO:0016020">
    <property type="term" value="C:membrane"/>
    <property type="evidence" value="ECO:0007669"/>
    <property type="project" value="UniProtKB-SubCell"/>
</dbReference>
<keyword evidence="3 6" id="KW-1133">Transmembrane helix</keyword>
<dbReference type="Pfam" id="PF12698">
    <property type="entry name" value="ABC2_membrane_3"/>
    <property type="match status" value="1"/>
</dbReference>
<dbReference type="NCBIfam" id="TIGR03057">
    <property type="entry name" value="xxxLxxG_by_4"/>
    <property type="match status" value="3"/>
</dbReference>
<evidence type="ECO:0000259" key="7">
    <source>
        <dbReference type="Pfam" id="PF12698"/>
    </source>
</evidence>
<accession>A0AAX0S4E9</accession>
<keyword evidence="4 6" id="KW-0472">Membrane</keyword>
<gene>
    <name evidence="9" type="ORF">CN689_08990</name>
    <name evidence="8" type="ORF">DTO10_06375</name>
</gene>
<evidence type="ECO:0000256" key="1">
    <source>
        <dbReference type="ARBA" id="ARBA00004141"/>
    </source>
</evidence>
<feature type="transmembrane region" description="Helical" evidence="6">
    <location>
        <begin position="548"/>
        <end position="570"/>
    </location>
</feature>
<evidence type="ECO:0000256" key="2">
    <source>
        <dbReference type="ARBA" id="ARBA00022692"/>
    </source>
</evidence>
<feature type="domain" description="ABC-2 type transporter transmembrane" evidence="7">
    <location>
        <begin position="24"/>
        <end position="168"/>
    </location>
</feature>
<dbReference type="InterPro" id="IPR013525">
    <property type="entry name" value="ABC2_TM"/>
</dbReference>
<evidence type="ECO:0000256" key="5">
    <source>
        <dbReference type="SAM" id="MobiDB-lite"/>
    </source>
</evidence>
<dbReference type="AlphaFoldDB" id="A0AAX0S4E9"/>
<dbReference type="InterPro" id="IPR023908">
    <property type="entry name" value="xxxLxxG_rpt"/>
</dbReference>
<dbReference type="Gene3D" id="3.40.1710.10">
    <property type="entry name" value="abc type-2 transporter like domain"/>
    <property type="match status" value="1"/>
</dbReference>
<dbReference type="PANTHER" id="PTHR43077:SF5">
    <property type="entry name" value="PHAGE INFECTION PROTEIN"/>
    <property type="match status" value="1"/>
</dbReference>
<feature type="transmembrane region" description="Helical" evidence="6">
    <location>
        <begin position="577"/>
        <end position="594"/>
    </location>
</feature>
<dbReference type="InterPro" id="IPR017501">
    <property type="entry name" value="Phage_infect_YhgE_C"/>
</dbReference>
<evidence type="ECO:0000313" key="11">
    <source>
        <dbReference type="Proteomes" id="UP000260457"/>
    </source>
</evidence>
<dbReference type="GO" id="GO:0140359">
    <property type="term" value="F:ABC-type transporter activity"/>
    <property type="evidence" value="ECO:0007669"/>
    <property type="project" value="InterPro"/>
</dbReference>
<evidence type="ECO:0000256" key="3">
    <source>
        <dbReference type="ARBA" id="ARBA00022989"/>
    </source>
</evidence>
<keyword evidence="11" id="KW-1185">Reference proteome</keyword>
<sequence>MKGLQLVLQDIKAMWKHKHGRIALIFLLVVPLIYSGFFLAGYWNPYGKLDQLPVAVVNLDTGSEMDDKPIEAGDDFVKQLKKQKELDFHFVSAKAADTGLKEGTYYMVVTIPDDFSKNVTTLMDEKPEAAKLLYKINPGKNFVASQISTTAVEKMTTKINASITKGYSEGILSKFQDVSKGLADAGNGAEELHQGTVDAKSGSEKLTDGIQRLNDGAQKLRTGSTQLSDGQEALSTGAEGLTSGSQTLYTGMKQLTDGEQTLENGMNKVSKGVKDLSAGNAKLVQVQEQAESTASTLKKQLDAYAQSHPEAKQDQNFKQILALSDGLSNATTTLTAGQKQLGQGAAKVADGQVALQAGMKTFGDKMAQATSGAKQLNEGANLFTNGFIKWTSGFSTLNTGITSLAGGSSQLASGSTELQDGLASLETGSNKLSSKLIEAADKTASLQYSDSTTSMFSEPVQLVQSNLSEVPNYGTGIAPYFLSLAFYVGGIMASNILPLGRRQNLKVTGTVHFTNKLGLVYVIGLIQALLVDAVVLLGFHLHVASVPLFILSSIIVSFTFMTFILMLVTVFGVVGKFAAVTLLVFQLATCGGTFPGELGMSILTQIGQFLPMAHSLQELQEVISLGGWSNLQTQIWILLAYLVSAAVIGWITSHIQHAKVNSEDIAS</sequence>
<reference evidence="9 10" key="1">
    <citation type="submission" date="2017-09" db="EMBL/GenBank/DDBJ databases">
        <title>Large-scale bioinformatics analysis of Bacillus genomes uncovers conserved roles of natural products in bacterial physiology.</title>
        <authorList>
            <consortium name="Agbiome Team Llc"/>
            <person name="Bleich R.M."/>
            <person name="Kirk G.J."/>
            <person name="Santa Maria K.C."/>
            <person name="Allen S.E."/>
            <person name="Farag S."/>
            <person name="Shank E.A."/>
            <person name="Bowers A."/>
        </authorList>
    </citation>
    <scope>NUCLEOTIDE SEQUENCE [LARGE SCALE GENOMIC DNA]</scope>
    <source>
        <strain evidence="9 10">AFS003229</strain>
    </source>
</reference>
<dbReference type="RefSeq" id="WP_098175619.1">
    <property type="nucleotide sequence ID" value="NZ_CP030926.1"/>
</dbReference>
<keyword evidence="2 6" id="KW-0812">Transmembrane</keyword>
<protein>
    <submittedName>
        <fullName evidence="9">Phage infection protein</fullName>
    </submittedName>
    <submittedName>
        <fullName evidence="8">YhgE/Pip domain-containing protein</fullName>
    </submittedName>
</protein>
<feature type="transmembrane region" description="Helical" evidence="6">
    <location>
        <begin position="21"/>
        <end position="43"/>
    </location>
</feature>
<dbReference type="Proteomes" id="UP000260457">
    <property type="component" value="Chromosome"/>
</dbReference>
<feature type="transmembrane region" description="Helical" evidence="6">
    <location>
        <begin position="518"/>
        <end position="542"/>
    </location>
</feature>
<feature type="transmembrane region" description="Helical" evidence="6">
    <location>
        <begin position="477"/>
        <end position="497"/>
    </location>
</feature>
<comment type="subcellular location">
    <subcellularLocation>
        <location evidence="1">Membrane</location>
        <topology evidence="1">Multi-pass membrane protein</topology>
    </subcellularLocation>
</comment>
<dbReference type="PANTHER" id="PTHR43077">
    <property type="entry name" value="TRANSPORT PERMEASE YVFS-RELATED"/>
    <property type="match status" value="1"/>
</dbReference>
<evidence type="ECO:0000256" key="4">
    <source>
        <dbReference type="ARBA" id="ARBA00023136"/>
    </source>
</evidence>